<evidence type="ECO:0000256" key="1">
    <source>
        <dbReference type="ARBA" id="ARBA00010643"/>
    </source>
</evidence>
<reference evidence="8 9" key="1">
    <citation type="submission" date="2024-06" db="EMBL/GenBank/DDBJ databases">
        <authorList>
            <person name="Kraege A."/>
            <person name="Thomma B."/>
        </authorList>
    </citation>
    <scope>NUCLEOTIDE SEQUENCE [LARGE SCALE GENOMIC DNA]</scope>
</reference>
<dbReference type="InterPro" id="IPR041921">
    <property type="entry name" value="NuoE_N"/>
</dbReference>
<evidence type="ECO:0000256" key="6">
    <source>
        <dbReference type="ARBA" id="ARBA00034078"/>
    </source>
</evidence>
<dbReference type="PROSITE" id="PS01099">
    <property type="entry name" value="COMPLEX1_24K"/>
    <property type="match status" value="1"/>
</dbReference>
<name>A0ABP1GBA1_9CHLO</name>
<keyword evidence="9" id="KW-1185">Reference proteome</keyword>
<sequence>MPRQIGRALRLLSSCIHQRVASEAVRTLPLCLQEHASSSSGPSLRSFATNSQDIFNTHRHSTQNNWDTPFDFTSENYEHVAEILSRFPTNYKQSACIPLLDLAQKQNNGWLNLAAMNRVAEILEVAPIRVYEVATFYTMFNRSPVGKYQVLVCGTTPCMLCGSRSLSSAIQDHLGIAYGQTTPDGMFTLGEMECMGSCVNAPMICIADFSNGVEGFSYNYHEDCTPEDVIKILEDIKSGKKPKAGSQYRRYAEPVGQMQNGKWVSAKNKAGLTLRFENSGGKPPGPYCRDLDEAPAEGEPKGPPSAPPPPPKKEVKGVNAKV</sequence>
<dbReference type="CDD" id="cd03064">
    <property type="entry name" value="TRX_Fd_NuoE"/>
    <property type="match status" value="1"/>
</dbReference>
<dbReference type="Gene3D" id="1.10.10.1590">
    <property type="entry name" value="NADH-quinone oxidoreductase subunit E"/>
    <property type="match status" value="1"/>
</dbReference>
<keyword evidence="5" id="KW-0411">Iron-sulfur</keyword>
<dbReference type="InterPro" id="IPR042128">
    <property type="entry name" value="NuoE_dom"/>
</dbReference>
<dbReference type="PANTHER" id="PTHR10371:SF3">
    <property type="entry name" value="NADH DEHYDROGENASE [UBIQUINONE] FLAVOPROTEIN 2, MITOCHONDRIAL"/>
    <property type="match status" value="1"/>
</dbReference>
<evidence type="ECO:0000256" key="5">
    <source>
        <dbReference type="ARBA" id="ARBA00023014"/>
    </source>
</evidence>
<organism evidence="8 9">
    <name type="scientific">Coccomyxa viridis</name>
    <dbReference type="NCBI Taxonomy" id="1274662"/>
    <lineage>
        <taxon>Eukaryota</taxon>
        <taxon>Viridiplantae</taxon>
        <taxon>Chlorophyta</taxon>
        <taxon>core chlorophytes</taxon>
        <taxon>Trebouxiophyceae</taxon>
        <taxon>Trebouxiophyceae incertae sedis</taxon>
        <taxon>Coccomyxaceae</taxon>
        <taxon>Coccomyxa</taxon>
    </lineage>
</organism>
<dbReference type="Proteomes" id="UP001497392">
    <property type="component" value="Unassembled WGS sequence"/>
</dbReference>
<protein>
    <submittedName>
        <fullName evidence="8">G12691 protein</fullName>
    </submittedName>
</protein>
<keyword evidence="2" id="KW-0001">2Fe-2S</keyword>
<feature type="region of interest" description="Disordered" evidence="7">
    <location>
        <begin position="274"/>
        <end position="322"/>
    </location>
</feature>
<evidence type="ECO:0000256" key="2">
    <source>
        <dbReference type="ARBA" id="ARBA00022714"/>
    </source>
</evidence>
<evidence type="ECO:0000256" key="3">
    <source>
        <dbReference type="ARBA" id="ARBA00022723"/>
    </source>
</evidence>
<comment type="caution">
    <text evidence="8">The sequence shown here is derived from an EMBL/GenBank/DDBJ whole genome shotgun (WGS) entry which is preliminary data.</text>
</comment>
<evidence type="ECO:0000313" key="9">
    <source>
        <dbReference type="Proteomes" id="UP001497392"/>
    </source>
</evidence>
<evidence type="ECO:0000256" key="4">
    <source>
        <dbReference type="ARBA" id="ARBA00023004"/>
    </source>
</evidence>
<dbReference type="Gene3D" id="3.40.30.10">
    <property type="entry name" value="Glutaredoxin"/>
    <property type="match status" value="1"/>
</dbReference>
<keyword evidence="3" id="KW-0479">Metal-binding</keyword>
<feature type="compositionally biased region" description="Pro residues" evidence="7">
    <location>
        <begin position="301"/>
        <end position="310"/>
    </location>
</feature>
<dbReference type="EMBL" id="CAXHTA020000020">
    <property type="protein sequence ID" value="CAL5229377.1"/>
    <property type="molecule type" value="Genomic_DNA"/>
</dbReference>
<evidence type="ECO:0000256" key="7">
    <source>
        <dbReference type="SAM" id="MobiDB-lite"/>
    </source>
</evidence>
<dbReference type="PANTHER" id="PTHR10371">
    <property type="entry name" value="NADH DEHYDROGENASE UBIQUINONE FLAVOPROTEIN 2, MITOCHONDRIAL"/>
    <property type="match status" value="1"/>
</dbReference>
<evidence type="ECO:0000313" key="8">
    <source>
        <dbReference type="EMBL" id="CAL5229377.1"/>
    </source>
</evidence>
<proteinExistence type="inferred from homology"/>
<accession>A0ABP1GBA1</accession>
<gene>
    <name evidence="8" type="primary">g12691</name>
    <name evidence="8" type="ORF">VP750_LOCUS11283</name>
</gene>
<dbReference type="InterPro" id="IPR002023">
    <property type="entry name" value="NuoE-like"/>
</dbReference>
<dbReference type="NCBIfam" id="TIGR01958">
    <property type="entry name" value="nuoE_fam"/>
    <property type="match status" value="1"/>
</dbReference>
<keyword evidence="4" id="KW-0408">Iron</keyword>
<dbReference type="SUPFAM" id="SSF52833">
    <property type="entry name" value="Thioredoxin-like"/>
    <property type="match status" value="1"/>
</dbReference>
<dbReference type="InterPro" id="IPR036249">
    <property type="entry name" value="Thioredoxin-like_sf"/>
</dbReference>
<dbReference type="Pfam" id="PF01257">
    <property type="entry name" value="2Fe-2S_thioredx"/>
    <property type="match status" value="1"/>
</dbReference>
<comment type="similarity">
    <text evidence="1">Belongs to the complex I 24 kDa subunit family.</text>
</comment>
<comment type="cofactor">
    <cofactor evidence="6">
        <name>[2Fe-2S] cluster</name>
        <dbReference type="ChEBI" id="CHEBI:190135"/>
    </cofactor>
</comment>